<evidence type="ECO:0000313" key="1">
    <source>
        <dbReference type="EMBL" id="MPM93755.1"/>
    </source>
</evidence>
<sequence>MFNSAMIYELAAIRRHAEPILQRVPRTVPEYSEAYRLLKFLGYFNYITDRELPPTSLLREFLGGSSFRY</sequence>
<dbReference type="AlphaFoldDB" id="A0A645DWT1"/>
<organism evidence="1">
    <name type="scientific">bioreactor metagenome</name>
    <dbReference type="NCBI Taxonomy" id="1076179"/>
    <lineage>
        <taxon>unclassified sequences</taxon>
        <taxon>metagenomes</taxon>
        <taxon>ecological metagenomes</taxon>
    </lineage>
</organism>
<protein>
    <submittedName>
        <fullName evidence="1">Uncharacterized protein</fullName>
    </submittedName>
</protein>
<reference evidence="1" key="1">
    <citation type="submission" date="2019-08" db="EMBL/GenBank/DDBJ databases">
        <authorList>
            <person name="Kucharzyk K."/>
            <person name="Murdoch R.W."/>
            <person name="Higgins S."/>
            <person name="Loffler F."/>
        </authorList>
    </citation>
    <scope>NUCLEOTIDE SEQUENCE</scope>
</reference>
<accession>A0A645DWT1</accession>
<proteinExistence type="predicted"/>
<name>A0A645DWT1_9ZZZZ</name>
<gene>
    <name evidence="1" type="ORF">SDC9_140897</name>
</gene>
<dbReference type="EMBL" id="VSSQ01040490">
    <property type="protein sequence ID" value="MPM93755.1"/>
    <property type="molecule type" value="Genomic_DNA"/>
</dbReference>
<comment type="caution">
    <text evidence="1">The sequence shown here is derived from an EMBL/GenBank/DDBJ whole genome shotgun (WGS) entry which is preliminary data.</text>
</comment>